<dbReference type="Gene3D" id="3.10.180.10">
    <property type="entry name" value="2,3-Dihydroxybiphenyl 1,2-Dioxygenase, domain 1"/>
    <property type="match status" value="1"/>
</dbReference>
<evidence type="ECO:0000259" key="1">
    <source>
        <dbReference type="PROSITE" id="PS51819"/>
    </source>
</evidence>
<dbReference type="GO" id="GO:0016829">
    <property type="term" value="F:lyase activity"/>
    <property type="evidence" value="ECO:0007669"/>
    <property type="project" value="UniProtKB-KW"/>
</dbReference>
<gene>
    <name evidence="2" type="ORF">H4687_008925</name>
</gene>
<dbReference type="EMBL" id="JADBGF010000001">
    <property type="protein sequence ID" value="MBE1602796.1"/>
    <property type="molecule type" value="Genomic_DNA"/>
</dbReference>
<dbReference type="PROSITE" id="PS51819">
    <property type="entry name" value="VOC"/>
    <property type="match status" value="1"/>
</dbReference>
<dbReference type="SUPFAM" id="SSF54593">
    <property type="entry name" value="Glyoxalase/Bleomycin resistance protein/Dihydroxybiphenyl dioxygenase"/>
    <property type="match status" value="1"/>
</dbReference>
<dbReference type="GeneID" id="86833818"/>
<accession>A0A8I0TX79</accession>
<evidence type="ECO:0000313" key="2">
    <source>
        <dbReference type="EMBL" id="MBE1602796.1"/>
    </source>
</evidence>
<evidence type="ECO:0000313" key="3">
    <source>
        <dbReference type="Proteomes" id="UP000629287"/>
    </source>
</evidence>
<name>A0A8I0TX79_9ACTN</name>
<dbReference type="RefSeq" id="WP_225967006.1">
    <property type="nucleotide sequence ID" value="NZ_JADBGF010000001.1"/>
</dbReference>
<dbReference type="Proteomes" id="UP000629287">
    <property type="component" value="Unassembled WGS sequence"/>
</dbReference>
<feature type="domain" description="VOC" evidence="1">
    <location>
        <begin position="1"/>
        <end position="63"/>
    </location>
</feature>
<comment type="caution">
    <text evidence="2">The sequence shown here is derived from an EMBL/GenBank/DDBJ whole genome shotgun (WGS) entry which is preliminary data.</text>
</comment>
<keyword evidence="2" id="KW-0456">Lyase</keyword>
<reference evidence="2 3" key="1">
    <citation type="submission" date="2020-10" db="EMBL/GenBank/DDBJ databases">
        <title>Sequencing the genomes of 1000 actinobacteria strains.</title>
        <authorList>
            <person name="Klenk H.-P."/>
        </authorList>
    </citation>
    <scope>NUCLEOTIDE SEQUENCE [LARGE SCALE GENOMIC DNA]</scope>
    <source>
        <strain evidence="2 3">DSM 41803</strain>
    </source>
</reference>
<proteinExistence type="predicted"/>
<organism evidence="2 3">
    <name type="scientific">Streptomyces stelliscabiei</name>
    <dbReference type="NCBI Taxonomy" id="146820"/>
    <lineage>
        <taxon>Bacteria</taxon>
        <taxon>Bacillati</taxon>
        <taxon>Actinomycetota</taxon>
        <taxon>Actinomycetes</taxon>
        <taxon>Kitasatosporales</taxon>
        <taxon>Streptomycetaceae</taxon>
        <taxon>Streptomyces</taxon>
    </lineage>
</organism>
<sequence length="66" mass="6935">MGVGGGFPNYAIFYVFVQDVASTVERAQKLGAEVLMAPVSDSAGFTFARLKDTAGHHFGVFSVPAP</sequence>
<dbReference type="InterPro" id="IPR037523">
    <property type="entry name" value="VOC_core"/>
</dbReference>
<dbReference type="AlphaFoldDB" id="A0A8I0TX79"/>
<dbReference type="InterPro" id="IPR029068">
    <property type="entry name" value="Glyas_Bleomycin-R_OHBP_Dase"/>
</dbReference>
<protein>
    <submittedName>
        <fullName evidence="2">Putative enzyme related to lactoylglutathione lyase</fullName>
    </submittedName>
</protein>
<keyword evidence="3" id="KW-1185">Reference proteome</keyword>